<dbReference type="GO" id="GO:0046872">
    <property type="term" value="F:metal ion binding"/>
    <property type="evidence" value="ECO:0007669"/>
    <property type="project" value="UniProtKB-UniRule"/>
</dbReference>
<dbReference type="InterPro" id="IPR045090">
    <property type="entry name" value="Pept_M3A_M3B"/>
</dbReference>
<dbReference type="AlphaFoldDB" id="A0A397B5V3"/>
<dbReference type="PANTHER" id="PTHR43660">
    <property type="entry name" value="DIPEPTIDYL CARBOXYPEPTIDASE"/>
    <property type="match status" value="1"/>
</dbReference>
<evidence type="ECO:0000256" key="4">
    <source>
        <dbReference type="ARBA" id="ARBA00022801"/>
    </source>
</evidence>
<keyword evidence="4 7" id="KW-0378">Hydrolase</keyword>
<evidence type="ECO:0000256" key="6">
    <source>
        <dbReference type="ARBA" id="ARBA00023049"/>
    </source>
</evidence>
<dbReference type="Gene3D" id="1.10.1370.10">
    <property type="entry name" value="Neurolysin, domain 3"/>
    <property type="match status" value="1"/>
</dbReference>
<accession>A0A397B5V3</accession>
<dbReference type="Proteomes" id="UP000266239">
    <property type="component" value="Unassembled WGS sequence"/>
</dbReference>
<dbReference type="Gene3D" id="3.40.390.10">
    <property type="entry name" value="Collagenase (Catalytic Domain)"/>
    <property type="match status" value="1"/>
</dbReference>
<organism evidence="9 10">
    <name type="scientific">Aphanomyces astaci</name>
    <name type="common">Crayfish plague agent</name>
    <dbReference type="NCBI Taxonomy" id="112090"/>
    <lineage>
        <taxon>Eukaryota</taxon>
        <taxon>Sar</taxon>
        <taxon>Stramenopiles</taxon>
        <taxon>Oomycota</taxon>
        <taxon>Saprolegniomycetes</taxon>
        <taxon>Saprolegniales</taxon>
        <taxon>Verrucalvaceae</taxon>
        <taxon>Aphanomyces</taxon>
    </lineage>
</organism>
<dbReference type="GO" id="GO:0006508">
    <property type="term" value="P:proteolysis"/>
    <property type="evidence" value="ECO:0007669"/>
    <property type="project" value="UniProtKB-KW"/>
</dbReference>
<dbReference type="InterPro" id="IPR024079">
    <property type="entry name" value="MetalloPept_cat_dom_sf"/>
</dbReference>
<keyword evidence="3 7" id="KW-0479">Metal-binding</keyword>
<dbReference type="SUPFAM" id="SSF55486">
    <property type="entry name" value="Metalloproteases ('zincins'), catalytic domain"/>
    <property type="match status" value="1"/>
</dbReference>
<protein>
    <recommendedName>
        <fullName evidence="8">Peptidase M3A/M3B catalytic domain-containing protein</fullName>
    </recommendedName>
</protein>
<evidence type="ECO:0000256" key="7">
    <source>
        <dbReference type="RuleBase" id="RU003435"/>
    </source>
</evidence>
<name>A0A397B5V3_APHAT</name>
<sequence>MAPSTSTNNPLLSDWSVRPFSLPPFEEIHASHFEPAIKVGIAEHLADLQQIAENPDAPTFDNTIKALDCAGALNGRILGVFHNLTSSICPPELRSVERNLVGPMADHHAAITSFPGLFERIKHVHDDKEAAKLTGEELRLVERIYVDFVRAGALFDKETQDKYNGIVKELAQLMTIFRQNITADESEVTVPVTEDELKGSPDYIVESARQAGVDRNLGTPVVTLARSMVEPFLTLCANADARERVWQAWNFRGESTPDRDNNPIAVRILELRIAQAKLHGFNTFAEYQTSDMMAKTPAVVMDLLERVWVPAKEAALRERDTLLAFASSIGEATPVLRPSDWRYYAEKVRSATFDLDDSAVKPYFSLDRMVEAVMDVAYQLYGLEFVHHPDIHAYHPDVKVYEVRFENEVVAIFLHDNFARPFKRGGAWMSQFRGQHRNTPDGSNVIPIVINNNNFTKGYPATLLSFINVKTLFHEFGHGCHGMLSNATYKRLGGTQVPKDFVELPSQLMEHWMSQPQVLAKHARHVDTNEPIPEALLEKVTAAMRFQQGFATVEHVACTLVDQALHALDTVDGLDLLAFEKDILAKLDMPEGIVLRHRLPHFNHLFGGVSYAAGYYVYLWAAVLDADAFQAFVEAGDIFDKDTADRAKKFIYSSGNTRDQMEAYRAFRGREPSIDALMKKKGFVV</sequence>
<evidence type="ECO:0000313" key="10">
    <source>
        <dbReference type="Proteomes" id="UP000266239"/>
    </source>
</evidence>
<dbReference type="GO" id="GO:0004222">
    <property type="term" value="F:metalloendopeptidase activity"/>
    <property type="evidence" value="ECO:0007669"/>
    <property type="project" value="InterPro"/>
</dbReference>
<feature type="domain" description="Peptidase M3A/M3B catalytic" evidence="8">
    <location>
        <begin position="233"/>
        <end position="682"/>
    </location>
</feature>
<dbReference type="VEuPathDB" id="FungiDB:H257_00640"/>
<evidence type="ECO:0000256" key="1">
    <source>
        <dbReference type="ARBA" id="ARBA00006040"/>
    </source>
</evidence>
<evidence type="ECO:0000313" key="9">
    <source>
        <dbReference type="EMBL" id="RHY15427.1"/>
    </source>
</evidence>
<proteinExistence type="inferred from homology"/>
<dbReference type="InterPro" id="IPR001567">
    <property type="entry name" value="Pept_M3A_M3B_dom"/>
</dbReference>
<comment type="cofactor">
    <cofactor evidence="7">
        <name>Zn(2+)</name>
        <dbReference type="ChEBI" id="CHEBI:29105"/>
    </cofactor>
    <text evidence="7">Binds 1 zinc ion.</text>
</comment>
<dbReference type="InterPro" id="IPR034005">
    <property type="entry name" value="M3A_DCP"/>
</dbReference>
<evidence type="ECO:0000259" key="8">
    <source>
        <dbReference type="Pfam" id="PF01432"/>
    </source>
</evidence>
<dbReference type="Pfam" id="PF01432">
    <property type="entry name" value="Peptidase_M3"/>
    <property type="match status" value="1"/>
</dbReference>
<evidence type="ECO:0000256" key="5">
    <source>
        <dbReference type="ARBA" id="ARBA00022833"/>
    </source>
</evidence>
<dbReference type="InterPro" id="IPR024077">
    <property type="entry name" value="Neurolysin/TOP_dom2"/>
</dbReference>
<keyword evidence="6 7" id="KW-0482">Metalloprotease</keyword>
<comment type="caution">
    <text evidence="9">The sequence shown here is derived from an EMBL/GenBank/DDBJ whole genome shotgun (WGS) entry which is preliminary data.</text>
</comment>
<evidence type="ECO:0000256" key="3">
    <source>
        <dbReference type="ARBA" id="ARBA00022723"/>
    </source>
</evidence>
<keyword evidence="5 7" id="KW-0862">Zinc</keyword>
<dbReference type="PANTHER" id="PTHR43660:SF1">
    <property type="entry name" value="DIPEPTIDYL CARBOXYPEPTIDASE"/>
    <property type="match status" value="1"/>
</dbReference>
<dbReference type="CDD" id="cd06456">
    <property type="entry name" value="M3A_DCP"/>
    <property type="match status" value="1"/>
</dbReference>
<gene>
    <name evidence="9" type="ORF">DYB25_003082</name>
</gene>
<comment type="similarity">
    <text evidence="1 7">Belongs to the peptidase M3 family.</text>
</comment>
<dbReference type="EMBL" id="QUTA01005510">
    <property type="protein sequence ID" value="RHY15427.1"/>
    <property type="molecule type" value="Genomic_DNA"/>
</dbReference>
<reference evidence="9 10" key="1">
    <citation type="submission" date="2018-08" db="EMBL/GenBank/DDBJ databases">
        <title>Aphanomyces genome sequencing and annotation.</title>
        <authorList>
            <person name="Minardi D."/>
            <person name="Oidtmann B."/>
            <person name="Van Der Giezen M."/>
            <person name="Studholme D.J."/>
        </authorList>
    </citation>
    <scope>NUCLEOTIDE SEQUENCE [LARGE SCALE GENOMIC DNA]</scope>
    <source>
        <strain evidence="9 10">Yx</strain>
    </source>
</reference>
<keyword evidence="2 7" id="KW-0645">Protease</keyword>
<evidence type="ECO:0000256" key="2">
    <source>
        <dbReference type="ARBA" id="ARBA00022670"/>
    </source>
</evidence>